<evidence type="ECO:0000313" key="3">
    <source>
        <dbReference type="Proteomes" id="UP000243924"/>
    </source>
</evidence>
<dbReference type="PANTHER" id="PTHR38591:SF1">
    <property type="entry name" value="BLL1000 PROTEIN"/>
    <property type="match status" value="1"/>
</dbReference>
<reference evidence="3" key="1">
    <citation type="submission" date="2016-10" db="EMBL/GenBank/DDBJ databases">
        <authorList>
            <person name="Varghese N."/>
            <person name="Submissions S."/>
        </authorList>
    </citation>
    <scope>NUCLEOTIDE SEQUENCE [LARGE SCALE GENOMIC DNA]</scope>
    <source>
        <strain evidence="3">CECT 8338</strain>
    </source>
</reference>
<sequence length="361" mass="39904">MRELDGLIGLAACALLVACEQPVSTEPASFAGLGESGEGFAEVRPGTELSFPADHGAHPDYRIEWWYLTANLEDVEGRDWGIQWTLFRQALRPQDQAGAEDGWHSQQVWLGHAAVTNADSHAFAERLARGGVGHAGVTAEPFAAWIDDWQLQGEGNERLSPLSLEASGDDFAYRLRFSSDQPMVPQGEQGYSVKSTAGQASIYVSQPFYQVSGEIDWQGETIAVTGQGWLDREWSSQPLAAGQDGWDWFSLHLDSGEKLMLFRLRHSDGEHYYSGTWIQADGQPQPLQPEQISMQPLRTTRVAGQDTPTSWQLQVPDIGLEITTDAMNPHSWMGTQISYWEGPIRFSGSHTGVGYLEMTGY</sequence>
<dbReference type="EMBL" id="LT629787">
    <property type="protein sequence ID" value="SDT91032.1"/>
    <property type="molecule type" value="Genomic_DNA"/>
</dbReference>
<dbReference type="InterPro" id="IPR023374">
    <property type="entry name" value="AttH-like_dom_sf"/>
</dbReference>
<dbReference type="RefSeq" id="WP_092383652.1">
    <property type="nucleotide sequence ID" value="NZ_LT629787.1"/>
</dbReference>
<dbReference type="GO" id="GO:0016787">
    <property type="term" value="F:hydrolase activity"/>
    <property type="evidence" value="ECO:0007669"/>
    <property type="project" value="UniProtKB-KW"/>
</dbReference>
<dbReference type="Proteomes" id="UP000243924">
    <property type="component" value="Chromosome I"/>
</dbReference>
<protein>
    <submittedName>
        <fullName evidence="2">Predicted secreted hydrolase</fullName>
    </submittedName>
</protein>
<proteinExistence type="predicted"/>
<dbReference type="SUPFAM" id="SSF159245">
    <property type="entry name" value="AttH-like"/>
    <property type="match status" value="1"/>
</dbReference>
<dbReference type="OrthoDB" id="9770826at2"/>
<keyword evidence="3" id="KW-1185">Reference proteome</keyword>
<dbReference type="STRING" id="1434072.SAMN05216210_0417"/>
<dbReference type="PROSITE" id="PS51257">
    <property type="entry name" value="PROKAR_LIPOPROTEIN"/>
    <property type="match status" value="1"/>
</dbReference>
<dbReference type="Pfam" id="PF07143">
    <property type="entry name" value="CrtC"/>
    <property type="match status" value="1"/>
</dbReference>
<dbReference type="InterPro" id="IPR010791">
    <property type="entry name" value="AttH_dom"/>
</dbReference>
<feature type="domain" description="AttH" evidence="1">
    <location>
        <begin position="63"/>
        <end position="236"/>
    </location>
</feature>
<dbReference type="PANTHER" id="PTHR38591">
    <property type="entry name" value="HYDROLASE"/>
    <property type="match status" value="1"/>
</dbReference>
<keyword evidence="2" id="KW-0378">Hydrolase</keyword>
<organism evidence="2 3">
    <name type="scientific">Halopseudomonas salegens</name>
    <dbReference type="NCBI Taxonomy" id="1434072"/>
    <lineage>
        <taxon>Bacteria</taxon>
        <taxon>Pseudomonadati</taxon>
        <taxon>Pseudomonadota</taxon>
        <taxon>Gammaproteobacteria</taxon>
        <taxon>Pseudomonadales</taxon>
        <taxon>Pseudomonadaceae</taxon>
        <taxon>Halopseudomonas</taxon>
    </lineage>
</organism>
<dbReference type="AlphaFoldDB" id="A0A1H2E773"/>
<dbReference type="Pfam" id="PF17186">
    <property type="entry name" value="Lipocalin_9"/>
    <property type="match status" value="1"/>
</dbReference>
<gene>
    <name evidence="2" type="ORF">SAMN05216210_0417</name>
</gene>
<name>A0A1H2E773_9GAMM</name>
<accession>A0A1H2E773</accession>
<evidence type="ECO:0000259" key="1">
    <source>
        <dbReference type="Pfam" id="PF07143"/>
    </source>
</evidence>
<evidence type="ECO:0000313" key="2">
    <source>
        <dbReference type="EMBL" id="SDT91032.1"/>
    </source>
</evidence>
<dbReference type="Gene3D" id="2.40.370.10">
    <property type="entry name" value="AttH-like domain"/>
    <property type="match status" value="2"/>
</dbReference>